<dbReference type="SUPFAM" id="SSF53448">
    <property type="entry name" value="Nucleotide-diphospho-sugar transferases"/>
    <property type="match status" value="1"/>
</dbReference>
<evidence type="ECO:0008006" key="2">
    <source>
        <dbReference type="Google" id="ProtNLM"/>
    </source>
</evidence>
<protein>
    <recommendedName>
        <fullName evidence="2">Glycosyltransferase 2-like domain-containing protein</fullName>
    </recommendedName>
</protein>
<evidence type="ECO:0000313" key="1">
    <source>
        <dbReference type="EMBL" id="GAG90029.1"/>
    </source>
</evidence>
<sequence length="124" mass="14089">NIVVGSRLNGIRNNGSMSVLRLIGNTFFTILARILYNTHLSDICSGYWVLDRKARKIFKNKIKAEGFEIEAEMVILALKNNLRVVEVPIQYKRRLDASDSKLNSIRDGIKIAITLFRGKLPNNN</sequence>
<proteinExistence type="predicted"/>
<organism evidence="1">
    <name type="scientific">marine sediment metagenome</name>
    <dbReference type="NCBI Taxonomy" id="412755"/>
    <lineage>
        <taxon>unclassified sequences</taxon>
        <taxon>metagenomes</taxon>
        <taxon>ecological metagenomes</taxon>
    </lineage>
</organism>
<dbReference type="PANTHER" id="PTHR48090">
    <property type="entry name" value="UNDECAPRENYL-PHOSPHATE 4-DEOXY-4-FORMAMIDO-L-ARABINOSE TRANSFERASE-RELATED"/>
    <property type="match status" value="1"/>
</dbReference>
<dbReference type="AlphaFoldDB" id="X1B2P1"/>
<gene>
    <name evidence="1" type="ORF">S01H4_23236</name>
</gene>
<comment type="caution">
    <text evidence="1">The sequence shown here is derived from an EMBL/GenBank/DDBJ whole genome shotgun (WGS) entry which is preliminary data.</text>
</comment>
<reference evidence="1" key="1">
    <citation type="journal article" date="2014" name="Front. Microbiol.">
        <title>High frequency of phylogenetically diverse reductive dehalogenase-homologous genes in deep subseafloor sedimentary metagenomes.</title>
        <authorList>
            <person name="Kawai M."/>
            <person name="Futagami T."/>
            <person name="Toyoda A."/>
            <person name="Takaki Y."/>
            <person name="Nishi S."/>
            <person name="Hori S."/>
            <person name="Arai W."/>
            <person name="Tsubouchi T."/>
            <person name="Morono Y."/>
            <person name="Uchiyama I."/>
            <person name="Ito T."/>
            <person name="Fujiyama A."/>
            <person name="Inagaki F."/>
            <person name="Takami H."/>
        </authorList>
    </citation>
    <scope>NUCLEOTIDE SEQUENCE</scope>
    <source>
        <strain evidence="1">Expedition CK06-06</strain>
    </source>
</reference>
<accession>X1B2P1</accession>
<dbReference type="PANTHER" id="PTHR48090:SF7">
    <property type="entry name" value="RFBJ PROTEIN"/>
    <property type="match status" value="1"/>
</dbReference>
<feature type="non-terminal residue" evidence="1">
    <location>
        <position position="1"/>
    </location>
</feature>
<name>X1B2P1_9ZZZZ</name>
<dbReference type="EMBL" id="BART01010751">
    <property type="protein sequence ID" value="GAG90029.1"/>
    <property type="molecule type" value="Genomic_DNA"/>
</dbReference>
<dbReference type="InterPro" id="IPR029044">
    <property type="entry name" value="Nucleotide-diphossugar_trans"/>
</dbReference>
<dbReference type="Gene3D" id="3.90.550.10">
    <property type="entry name" value="Spore Coat Polysaccharide Biosynthesis Protein SpsA, Chain A"/>
    <property type="match status" value="1"/>
</dbReference>
<dbReference type="InterPro" id="IPR050256">
    <property type="entry name" value="Glycosyltransferase_2"/>
</dbReference>